<dbReference type="RefSeq" id="XP_043005294.1">
    <property type="nucleotide sequence ID" value="XM_043157924.1"/>
</dbReference>
<reference evidence="2" key="1">
    <citation type="journal article" date="2021" name="Genome Biol. Evol.">
        <title>The assembled and annotated genome of the fairy-ring fungus Marasmius oreades.</title>
        <authorList>
            <person name="Hiltunen M."/>
            <person name="Ament-Velasquez S.L."/>
            <person name="Johannesson H."/>
        </authorList>
    </citation>
    <scope>NUCLEOTIDE SEQUENCE</scope>
    <source>
        <strain evidence="2">03SP1</strain>
    </source>
</reference>
<keyword evidence="3" id="KW-1185">Reference proteome</keyword>
<evidence type="ECO:0000313" key="3">
    <source>
        <dbReference type="Proteomes" id="UP001049176"/>
    </source>
</evidence>
<proteinExistence type="predicted"/>
<dbReference type="Proteomes" id="UP001049176">
    <property type="component" value="Chromosome 8"/>
</dbReference>
<name>A0A9P7RSY1_9AGAR</name>
<gene>
    <name evidence="2" type="ORF">E1B28_012779</name>
</gene>
<dbReference type="AlphaFoldDB" id="A0A9P7RSY1"/>
<organism evidence="2 3">
    <name type="scientific">Marasmius oreades</name>
    <name type="common">fairy-ring Marasmius</name>
    <dbReference type="NCBI Taxonomy" id="181124"/>
    <lineage>
        <taxon>Eukaryota</taxon>
        <taxon>Fungi</taxon>
        <taxon>Dikarya</taxon>
        <taxon>Basidiomycota</taxon>
        <taxon>Agaricomycotina</taxon>
        <taxon>Agaricomycetes</taxon>
        <taxon>Agaricomycetidae</taxon>
        <taxon>Agaricales</taxon>
        <taxon>Marasmiineae</taxon>
        <taxon>Marasmiaceae</taxon>
        <taxon>Marasmius</taxon>
    </lineage>
</organism>
<dbReference type="EMBL" id="CM032188">
    <property type="protein sequence ID" value="KAG7088823.1"/>
    <property type="molecule type" value="Genomic_DNA"/>
</dbReference>
<accession>A0A9P7RSY1</accession>
<dbReference type="KEGG" id="more:E1B28_012779"/>
<evidence type="ECO:0000313" key="2">
    <source>
        <dbReference type="EMBL" id="KAG7088823.1"/>
    </source>
</evidence>
<feature type="compositionally biased region" description="Basic and acidic residues" evidence="1">
    <location>
        <begin position="1"/>
        <end position="19"/>
    </location>
</feature>
<evidence type="ECO:0000256" key="1">
    <source>
        <dbReference type="SAM" id="MobiDB-lite"/>
    </source>
</evidence>
<sequence length="135" mass="15025">MQQRVHEDLIREEDTRRETVWGGSDGEAKETSSLGEAEEEMGTWGRIWGTTGSSQTQERERNTYGCPEFPTSTGYTGREYSDKLEFGRIFRSERGGGGRGSINDVAYLDVGEVGIGVLSKEDASYAIAKLIFWSI</sequence>
<protein>
    <submittedName>
        <fullName evidence="2">Uncharacterized protein</fullName>
    </submittedName>
</protein>
<feature type="region of interest" description="Disordered" evidence="1">
    <location>
        <begin position="1"/>
        <end position="74"/>
    </location>
</feature>
<dbReference type="GeneID" id="66081854"/>
<comment type="caution">
    <text evidence="2">The sequence shown here is derived from an EMBL/GenBank/DDBJ whole genome shotgun (WGS) entry which is preliminary data.</text>
</comment>